<reference evidence="2" key="2">
    <citation type="submission" date="2014-07" db="EMBL/GenBank/DDBJ databases">
        <authorList>
            <person name="Hull J."/>
        </authorList>
    </citation>
    <scope>NUCLEOTIDE SEQUENCE</scope>
</reference>
<organism evidence="2">
    <name type="scientific">Lygus hesperus</name>
    <name type="common">Western plant bug</name>
    <dbReference type="NCBI Taxonomy" id="30085"/>
    <lineage>
        <taxon>Eukaryota</taxon>
        <taxon>Metazoa</taxon>
        <taxon>Ecdysozoa</taxon>
        <taxon>Arthropoda</taxon>
        <taxon>Hexapoda</taxon>
        <taxon>Insecta</taxon>
        <taxon>Pterygota</taxon>
        <taxon>Neoptera</taxon>
        <taxon>Paraneoptera</taxon>
        <taxon>Hemiptera</taxon>
        <taxon>Heteroptera</taxon>
        <taxon>Panheteroptera</taxon>
        <taxon>Cimicomorpha</taxon>
        <taxon>Miridae</taxon>
        <taxon>Mirini</taxon>
        <taxon>Lygus</taxon>
    </lineage>
</organism>
<sequence>MSLFSSSVFIQANSKADSSTSPIASTDTAVAMGKGGDLNIRAFQTTAATFSKPVSSAFVSSSSSSSTPFSTSASLHTRTWNSSSSSAFDSFTKNAMNMHAQDTRSLTFSGVTSHTPAMTTWPSSFVPQVTNASSPTRAADPAHSSLTPFSPVQSLRVAEGNSVLESTNPFAPRALSQPPYMA</sequence>
<evidence type="ECO:0000256" key="1">
    <source>
        <dbReference type="SAM" id="MobiDB-lite"/>
    </source>
</evidence>
<accession>A0A0A9Z0A5</accession>
<evidence type="ECO:0000313" key="3">
    <source>
        <dbReference type="EMBL" id="JAQ07012.1"/>
    </source>
</evidence>
<gene>
    <name evidence="2" type="ORF">CM83_6763</name>
    <name evidence="3" type="ORF">g.6794</name>
</gene>
<reference evidence="3" key="3">
    <citation type="journal article" date="2016" name="Gigascience">
        <title>De novo construction of an expanded transcriptome assembly for the western tarnished plant bug, Lygus hesperus.</title>
        <authorList>
            <person name="Tassone E.E."/>
            <person name="Geib S.M."/>
            <person name="Hall B."/>
            <person name="Fabrick J.A."/>
            <person name="Brent C.S."/>
            <person name="Hull J.J."/>
        </authorList>
    </citation>
    <scope>NUCLEOTIDE SEQUENCE</scope>
</reference>
<dbReference type="EMBL" id="GBHO01004932">
    <property type="protein sequence ID" value="JAG38672.1"/>
    <property type="molecule type" value="Transcribed_RNA"/>
</dbReference>
<name>A0A0A9Z0A5_LYGHE</name>
<dbReference type="EMBL" id="GDHC01011617">
    <property type="protein sequence ID" value="JAQ07012.1"/>
    <property type="molecule type" value="Transcribed_RNA"/>
</dbReference>
<evidence type="ECO:0000313" key="2">
    <source>
        <dbReference type="EMBL" id="JAG38672.1"/>
    </source>
</evidence>
<reference evidence="2" key="1">
    <citation type="journal article" date="2014" name="PLoS ONE">
        <title>Transcriptome-Based Identification of ABC Transporters in the Western Tarnished Plant Bug Lygus hesperus.</title>
        <authorList>
            <person name="Hull J.J."/>
            <person name="Chaney K."/>
            <person name="Geib S.M."/>
            <person name="Fabrick J.A."/>
            <person name="Brent C.S."/>
            <person name="Walsh D."/>
            <person name="Lavine L.C."/>
        </authorList>
    </citation>
    <scope>NUCLEOTIDE SEQUENCE</scope>
</reference>
<protein>
    <submittedName>
        <fullName evidence="2">Uncharacterized protein</fullName>
    </submittedName>
</protein>
<feature type="region of interest" description="Disordered" evidence="1">
    <location>
        <begin position="129"/>
        <end position="148"/>
    </location>
</feature>
<dbReference type="AlphaFoldDB" id="A0A0A9Z0A5"/>
<proteinExistence type="predicted"/>